<dbReference type="VEuPathDB" id="VectorBase:AMEC012706"/>
<dbReference type="AlphaFoldDB" id="A0A182U2I0"/>
<evidence type="ECO:0000313" key="2">
    <source>
        <dbReference type="EnsemblMetazoa" id="AMEC012706-PA"/>
    </source>
</evidence>
<proteinExistence type="predicted"/>
<protein>
    <submittedName>
        <fullName evidence="2">Uncharacterized protein</fullName>
    </submittedName>
</protein>
<feature type="region of interest" description="Disordered" evidence="1">
    <location>
        <begin position="18"/>
        <end position="42"/>
    </location>
</feature>
<dbReference type="Proteomes" id="UP000075902">
    <property type="component" value="Unassembled WGS sequence"/>
</dbReference>
<accession>A0A182U2I0</accession>
<name>A0A182U2I0_9DIPT</name>
<evidence type="ECO:0000313" key="3">
    <source>
        <dbReference type="Proteomes" id="UP000075902"/>
    </source>
</evidence>
<reference evidence="3" key="1">
    <citation type="submission" date="2014-01" db="EMBL/GenBank/DDBJ databases">
        <title>The Genome Sequence of Anopheles melas CM1001059_A (V2).</title>
        <authorList>
            <consortium name="The Broad Institute Genomics Platform"/>
            <person name="Neafsey D.E."/>
            <person name="Besansky N."/>
            <person name="Howell P."/>
            <person name="Walton C."/>
            <person name="Young S.K."/>
            <person name="Zeng Q."/>
            <person name="Gargeya S."/>
            <person name="Fitzgerald M."/>
            <person name="Haas B."/>
            <person name="Abouelleil A."/>
            <person name="Allen A.W."/>
            <person name="Alvarado L."/>
            <person name="Arachchi H.M."/>
            <person name="Berlin A.M."/>
            <person name="Chapman S.B."/>
            <person name="Gainer-Dewar J."/>
            <person name="Goldberg J."/>
            <person name="Griggs A."/>
            <person name="Gujja S."/>
            <person name="Hansen M."/>
            <person name="Howarth C."/>
            <person name="Imamovic A."/>
            <person name="Ireland A."/>
            <person name="Larimer J."/>
            <person name="McCowan C."/>
            <person name="Murphy C."/>
            <person name="Pearson M."/>
            <person name="Poon T.W."/>
            <person name="Priest M."/>
            <person name="Roberts A."/>
            <person name="Saif S."/>
            <person name="Shea T."/>
            <person name="Sisk P."/>
            <person name="Sykes S."/>
            <person name="Wortman J."/>
            <person name="Nusbaum C."/>
            <person name="Birren B."/>
        </authorList>
    </citation>
    <scope>NUCLEOTIDE SEQUENCE [LARGE SCALE GENOMIC DNA]</scope>
    <source>
        <strain evidence="3">CM1001059</strain>
    </source>
</reference>
<organism evidence="2 3">
    <name type="scientific">Anopheles melas</name>
    <dbReference type="NCBI Taxonomy" id="34690"/>
    <lineage>
        <taxon>Eukaryota</taxon>
        <taxon>Metazoa</taxon>
        <taxon>Ecdysozoa</taxon>
        <taxon>Arthropoda</taxon>
        <taxon>Hexapoda</taxon>
        <taxon>Insecta</taxon>
        <taxon>Pterygota</taxon>
        <taxon>Neoptera</taxon>
        <taxon>Endopterygota</taxon>
        <taxon>Diptera</taxon>
        <taxon>Nematocera</taxon>
        <taxon>Culicoidea</taxon>
        <taxon>Culicidae</taxon>
        <taxon>Anophelinae</taxon>
        <taxon>Anopheles</taxon>
    </lineage>
</organism>
<reference evidence="2" key="2">
    <citation type="submission" date="2020-05" db="UniProtKB">
        <authorList>
            <consortium name="EnsemblMetazoa"/>
        </authorList>
    </citation>
    <scope>IDENTIFICATION</scope>
    <source>
        <strain evidence="2">CM1001059</strain>
    </source>
</reference>
<keyword evidence="3" id="KW-1185">Reference proteome</keyword>
<sequence length="105" mass="11462">MRLNDPQIELVHDDPFMGYINKDTTADADGDEEQPQQPMDADINDLDEEELDVGENSRTEAISSIQKVSTAPSARTVTVHASVEQSTTATGTGGRQPYVIVLLME</sequence>
<dbReference type="EnsemblMetazoa" id="AMEC012706-RA">
    <property type="protein sequence ID" value="AMEC012706-PA"/>
    <property type="gene ID" value="AMEC012706"/>
</dbReference>
<evidence type="ECO:0000256" key="1">
    <source>
        <dbReference type="SAM" id="MobiDB-lite"/>
    </source>
</evidence>